<proteinExistence type="predicted"/>
<keyword evidence="2" id="KW-1133">Transmembrane helix</keyword>
<feature type="transmembrane region" description="Helical" evidence="2">
    <location>
        <begin position="49"/>
        <end position="70"/>
    </location>
</feature>
<feature type="compositionally biased region" description="Basic and acidic residues" evidence="1">
    <location>
        <begin position="10"/>
        <end position="30"/>
    </location>
</feature>
<dbReference type="PANTHER" id="PTHR35896:SF3">
    <property type="entry name" value="MAJOR FACILITATOR SUPERFAMILY TRANSPORTER"/>
    <property type="match status" value="1"/>
</dbReference>
<evidence type="ECO:0000313" key="3">
    <source>
        <dbReference type="EMBL" id="GAQ44541.1"/>
    </source>
</evidence>
<dbReference type="VEuPathDB" id="FungiDB:M747DRAFT_119547"/>
<accession>A0A124BY59</accession>
<dbReference type="VEuPathDB" id="FungiDB:An01g07950"/>
<evidence type="ECO:0000313" key="4">
    <source>
        <dbReference type="Proteomes" id="UP000068243"/>
    </source>
</evidence>
<evidence type="ECO:0000256" key="2">
    <source>
        <dbReference type="SAM" id="Phobius"/>
    </source>
</evidence>
<gene>
    <name evidence="3" type="ORF">ABL_07202</name>
</gene>
<dbReference type="VEuPathDB" id="FungiDB:ASPNIDRAFT2_1171394"/>
<reference evidence="4" key="1">
    <citation type="journal article" date="2016" name="Genome Announc.">
        <title>Draft genome sequence of Aspergillus niger strain An76.</title>
        <authorList>
            <person name="Gong W."/>
            <person name="Cheng Z."/>
            <person name="Zhang H."/>
            <person name="Liu L."/>
            <person name="Gao P."/>
            <person name="Wang L."/>
        </authorList>
    </citation>
    <scope>NUCLEOTIDE SEQUENCE [LARGE SCALE GENOMIC DNA]</scope>
    <source>
        <strain evidence="4">An76</strain>
    </source>
</reference>
<dbReference type="VEuPathDB" id="FungiDB:ATCC64974_16980"/>
<dbReference type="VEuPathDB" id="FungiDB:M747DRAFT_356014"/>
<dbReference type="EMBL" id="BCMY01000013">
    <property type="protein sequence ID" value="GAQ44541.1"/>
    <property type="molecule type" value="Genomic_DNA"/>
</dbReference>
<evidence type="ECO:0000256" key="1">
    <source>
        <dbReference type="SAM" id="MobiDB-lite"/>
    </source>
</evidence>
<name>A0A124BY59_ASPNG</name>
<dbReference type="OrthoDB" id="3501153at2759"/>
<dbReference type="PANTHER" id="PTHR35896">
    <property type="entry name" value="IG-LIKE DOMAIN-CONTAINING PROTEIN"/>
    <property type="match status" value="1"/>
</dbReference>
<keyword evidence="2" id="KW-0472">Membrane</keyword>
<dbReference type="InterPro" id="IPR053008">
    <property type="entry name" value="Phomopsin_biosynth_assoc"/>
</dbReference>
<feature type="region of interest" description="Disordered" evidence="1">
    <location>
        <begin position="1"/>
        <end position="32"/>
    </location>
</feature>
<sequence>MESPSTPFLPKEEEPRSPTEEGYSYDEHTLNSKPTPWHRQPICLTTFHILIYLLATWGFLSLISFIILPFPSPQATIPDVYRPETLPPDLPICDCGSTIKEALHRNCTYDSLATAWLPPHCRDAELTARFDRSGPGPNGEWSYYLDEYGTVPLTNDEIAQLAETGGSFWSTREWHIAHCVFYWQKYRRMGKTGVVMEERFGSLSHVEHCSRLIMSPVPDYFFLLSVPVVLNSSDEVQQMPSRLSRPGGGDGSHNNAAPFLEDHSACATGLNIVDDLADKSIHLASASQLAGFPQVVFAENTRYEGVTDKYIPLALHRAVRSVRESETKRVGEMRSRSAFGDRDAELLDDEGNEVYEIV</sequence>
<keyword evidence="2" id="KW-0812">Transmembrane</keyword>
<dbReference type="Proteomes" id="UP000068243">
    <property type="component" value="Unassembled WGS sequence"/>
</dbReference>
<organism evidence="3 4">
    <name type="scientific">Aspergillus niger</name>
    <dbReference type="NCBI Taxonomy" id="5061"/>
    <lineage>
        <taxon>Eukaryota</taxon>
        <taxon>Fungi</taxon>
        <taxon>Dikarya</taxon>
        <taxon>Ascomycota</taxon>
        <taxon>Pezizomycotina</taxon>
        <taxon>Eurotiomycetes</taxon>
        <taxon>Eurotiomycetidae</taxon>
        <taxon>Eurotiales</taxon>
        <taxon>Aspergillaceae</taxon>
        <taxon>Aspergillus</taxon>
        <taxon>Aspergillus subgen. Circumdati</taxon>
    </lineage>
</organism>
<dbReference type="AlphaFoldDB" id="A0A124BY59"/>
<comment type="caution">
    <text evidence="3">The sequence shown here is derived from an EMBL/GenBank/DDBJ whole genome shotgun (WGS) entry which is preliminary data.</text>
</comment>
<dbReference type="VEuPathDB" id="FungiDB:An11g07810"/>
<protein>
    <submittedName>
        <fullName evidence="3">Uncharacterized protein</fullName>
    </submittedName>
</protein>
<dbReference type="VEuPathDB" id="FungiDB:ASPNIDRAFT2_1095245"/>